<dbReference type="GO" id="GO:0046872">
    <property type="term" value="F:metal ion binding"/>
    <property type="evidence" value="ECO:0007669"/>
    <property type="project" value="UniProtKB-KW"/>
</dbReference>
<dbReference type="PANTHER" id="PTHR33337:SF40">
    <property type="entry name" value="CENP-V_GFA DOMAIN-CONTAINING PROTEIN-RELATED"/>
    <property type="match status" value="1"/>
</dbReference>
<evidence type="ECO:0000256" key="4">
    <source>
        <dbReference type="ARBA" id="ARBA00023239"/>
    </source>
</evidence>
<sequence length="146" mass="15845">MNADGNKTYQGSCFCGAVQLTVSGEPAGMGYCHCESCRSWSAGPVNAFTLWHPEAVKVTRGADQIGSYNKTPNSYRKWCKVCGGHLFTEHPGMGLTDVYAAVIPYFPYQPGVHVHYQETRLPIRDGLPKMKDVPAEMGGSGVTIAE</sequence>
<dbReference type="SUPFAM" id="SSF51316">
    <property type="entry name" value="Mss4-like"/>
    <property type="match status" value="1"/>
</dbReference>
<keyword evidence="4" id="KW-0456">Lyase</keyword>
<gene>
    <name evidence="6" type="ORF">G7Y85_07720</name>
</gene>
<dbReference type="InterPro" id="IPR006913">
    <property type="entry name" value="CENP-V/GFA"/>
</dbReference>
<protein>
    <submittedName>
        <fullName evidence="6">GFA family protein</fullName>
    </submittedName>
</protein>
<comment type="similarity">
    <text evidence="1">Belongs to the Gfa family.</text>
</comment>
<evidence type="ECO:0000313" key="6">
    <source>
        <dbReference type="EMBL" id="NGY04647.1"/>
    </source>
</evidence>
<dbReference type="PROSITE" id="PS51891">
    <property type="entry name" value="CENP_V_GFA"/>
    <property type="match status" value="1"/>
</dbReference>
<keyword evidence="3" id="KW-0862">Zinc</keyword>
<evidence type="ECO:0000259" key="5">
    <source>
        <dbReference type="PROSITE" id="PS51891"/>
    </source>
</evidence>
<reference evidence="6 7" key="1">
    <citation type="journal article" date="2014" name="Int. J. Syst. Evol. Microbiol.">
        <title>Solimonas terrae sp. nov., isolated from soil.</title>
        <authorList>
            <person name="Kim S.J."/>
            <person name="Moon J.Y."/>
            <person name="Weon H.Y."/>
            <person name="Ahn J.H."/>
            <person name="Chen W.M."/>
            <person name="Kwon S.W."/>
        </authorList>
    </citation>
    <scope>NUCLEOTIDE SEQUENCE [LARGE SCALE GENOMIC DNA]</scope>
    <source>
        <strain evidence="6 7">KIS83-12</strain>
    </source>
</reference>
<dbReference type="GO" id="GO:0016846">
    <property type="term" value="F:carbon-sulfur lyase activity"/>
    <property type="evidence" value="ECO:0007669"/>
    <property type="project" value="InterPro"/>
</dbReference>
<dbReference type="Gene3D" id="3.90.1590.10">
    <property type="entry name" value="glutathione-dependent formaldehyde- activating enzyme (gfa)"/>
    <property type="match status" value="1"/>
</dbReference>
<accession>A0A6M2BRP0</accession>
<proteinExistence type="inferred from homology"/>
<evidence type="ECO:0000256" key="1">
    <source>
        <dbReference type="ARBA" id="ARBA00005495"/>
    </source>
</evidence>
<dbReference type="InterPro" id="IPR011057">
    <property type="entry name" value="Mss4-like_sf"/>
</dbReference>
<evidence type="ECO:0000256" key="3">
    <source>
        <dbReference type="ARBA" id="ARBA00022833"/>
    </source>
</evidence>
<dbReference type="PANTHER" id="PTHR33337">
    <property type="entry name" value="GFA DOMAIN-CONTAINING PROTEIN"/>
    <property type="match status" value="1"/>
</dbReference>
<dbReference type="Proteomes" id="UP000472676">
    <property type="component" value="Unassembled WGS sequence"/>
</dbReference>
<keyword evidence="7" id="KW-1185">Reference proteome</keyword>
<name>A0A6M2BRP0_9GAMM</name>
<feature type="domain" description="CENP-V/GFA" evidence="5">
    <location>
        <begin position="9"/>
        <end position="125"/>
    </location>
</feature>
<dbReference type="RefSeq" id="WP_166254366.1">
    <property type="nucleotide sequence ID" value="NZ_JAAMOW010000003.1"/>
</dbReference>
<organism evidence="6 7">
    <name type="scientific">Solimonas terrae</name>
    <dbReference type="NCBI Taxonomy" id="1396819"/>
    <lineage>
        <taxon>Bacteria</taxon>
        <taxon>Pseudomonadati</taxon>
        <taxon>Pseudomonadota</taxon>
        <taxon>Gammaproteobacteria</taxon>
        <taxon>Nevskiales</taxon>
        <taxon>Nevskiaceae</taxon>
        <taxon>Solimonas</taxon>
    </lineage>
</organism>
<evidence type="ECO:0000256" key="2">
    <source>
        <dbReference type="ARBA" id="ARBA00022723"/>
    </source>
</evidence>
<dbReference type="AlphaFoldDB" id="A0A6M2BRP0"/>
<evidence type="ECO:0000313" key="7">
    <source>
        <dbReference type="Proteomes" id="UP000472676"/>
    </source>
</evidence>
<dbReference type="Pfam" id="PF04828">
    <property type="entry name" value="GFA"/>
    <property type="match status" value="1"/>
</dbReference>
<comment type="caution">
    <text evidence="6">The sequence shown here is derived from an EMBL/GenBank/DDBJ whole genome shotgun (WGS) entry which is preliminary data.</text>
</comment>
<keyword evidence="2" id="KW-0479">Metal-binding</keyword>
<dbReference type="EMBL" id="JAAMOW010000003">
    <property type="protein sequence ID" value="NGY04647.1"/>
    <property type="molecule type" value="Genomic_DNA"/>
</dbReference>